<feature type="region of interest" description="Disordered" evidence="2">
    <location>
        <begin position="1"/>
        <end position="24"/>
    </location>
</feature>
<feature type="coiled-coil region" evidence="1">
    <location>
        <begin position="93"/>
        <end position="127"/>
    </location>
</feature>
<gene>
    <name evidence="4" type="primary">jg12362</name>
    <name evidence="4" type="ORF">PAEG_LOCUS23352</name>
</gene>
<reference evidence="4" key="1">
    <citation type="submission" date="2022-03" db="EMBL/GenBank/DDBJ databases">
        <authorList>
            <person name="Lindestad O."/>
        </authorList>
    </citation>
    <scope>NUCLEOTIDE SEQUENCE</scope>
</reference>
<evidence type="ECO:0000259" key="3">
    <source>
        <dbReference type="Pfam" id="PF25298"/>
    </source>
</evidence>
<accession>A0A8S4SC46</accession>
<keyword evidence="5" id="KW-1185">Reference proteome</keyword>
<feature type="domain" description="FP protein C-terminal" evidence="3">
    <location>
        <begin position="240"/>
        <end position="292"/>
    </location>
</feature>
<dbReference type="AlphaFoldDB" id="A0A8S4SC46"/>
<feature type="compositionally biased region" description="Polar residues" evidence="2">
    <location>
        <begin position="14"/>
        <end position="24"/>
    </location>
</feature>
<dbReference type="Pfam" id="PF25298">
    <property type="entry name" value="Baculo_FP_2nd"/>
    <property type="match status" value="1"/>
</dbReference>
<evidence type="ECO:0000256" key="2">
    <source>
        <dbReference type="SAM" id="MobiDB-lite"/>
    </source>
</evidence>
<organism evidence="4 5">
    <name type="scientific">Pararge aegeria aegeria</name>
    <dbReference type="NCBI Taxonomy" id="348720"/>
    <lineage>
        <taxon>Eukaryota</taxon>
        <taxon>Metazoa</taxon>
        <taxon>Ecdysozoa</taxon>
        <taxon>Arthropoda</taxon>
        <taxon>Hexapoda</taxon>
        <taxon>Insecta</taxon>
        <taxon>Pterygota</taxon>
        <taxon>Neoptera</taxon>
        <taxon>Endopterygota</taxon>
        <taxon>Lepidoptera</taxon>
        <taxon>Glossata</taxon>
        <taxon>Ditrysia</taxon>
        <taxon>Papilionoidea</taxon>
        <taxon>Nymphalidae</taxon>
        <taxon>Satyrinae</taxon>
        <taxon>Satyrini</taxon>
        <taxon>Parargina</taxon>
        <taxon>Pararge</taxon>
    </lineage>
</organism>
<proteinExistence type="predicted"/>
<dbReference type="OrthoDB" id="7484550at2759"/>
<evidence type="ECO:0000256" key="1">
    <source>
        <dbReference type="SAM" id="Coils"/>
    </source>
</evidence>
<comment type="caution">
    <text evidence="4">The sequence shown here is derived from an EMBL/GenBank/DDBJ whole genome shotgun (WGS) entry which is preliminary data.</text>
</comment>
<dbReference type="EMBL" id="CAKXAJ010026147">
    <property type="protein sequence ID" value="CAH2258501.1"/>
    <property type="molecule type" value="Genomic_DNA"/>
</dbReference>
<evidence type="ECO:0000313" key="4">
    <source>
        <dbReference type="EMBL" id="CAH2258501.1"/>
    </source>
</evidence>
<dbReference type="InterPro" id="IPR057251">
    <property type="entry name" value="FP_C"/>
</dbReference>
<protein>
    <submittedName>
        <fullName evidence="4">Jg12362 protein</fullName>
    </submittedName>
</protein>
<keyword evidence="1" id="KW-0175">Coiled coil</keyword>
<name>A0A8S4SC46_9NEOP</name>
<dbReference type="Proteomes" id="UP000838756">
    <property type="component" value="Unassembled WGS sequence"/>
</dbReference>
<sequence>MPLNRAQPKKDHASSLSLEQNLTDTALDQTSNETICSTPKFTIRNLKRRRSESDSDVKNFISEMRLMFQELQAKQSETIEKLCSTVDDLRSSVEFLAEKYDLLASKYEKLETDRKEDLNHIKMLEDALERTEKSSRATCLEIRNIPTQSAESKNNLLNTVINTGKALNLDIQPHEIKDVFRIKTKTLDRKTIIVDLTSVILKEKIISAVRRFNKGQNKLTTEHLKIQGPAKPVFISENLTTKMKRVFFLARDYAKTNDFKFCWVSHGRIYLRKREGGPLIQISGESDLSDLKNQK</sequence>
<evidence type="ECO:0000313" key="5">
    <source>
        <dbReference type="Proteomes" id="UP000838756"/>
    </source>
</evidence>